<evidence type="ECO:0000256" key="1">
    <source>
        <dbReference type="ARBA" id="ARBA00003474"/>
    </source>
</evidence>
<dbReference type="InterPro" id="IPR036671">
    <property type="entry name" value="DPH_MB_sf"/>
</dbReference>
<organism evidence="9 10">
    <name type="scientific">Athelia psychrophila</name>
    <dbReference type="NCBI Taxonomy" id="1759441"/>
    <lineage>
        <taxon>Eukaryota</taxon>
        <taxon>Fungi</taxon>
        <taxon>Dikarya</taxon>
        <taxon>Basidiomycota</taxon>
        <taxon>Agaricomycotina</taxon>
        <taxon>Agaricomycetes</taxon>
        <taxon>Agaricomycetidae</taxon>
        <taxon>Atheliales</taxon>
        <taxon>Atheliaceae</taxon>
        <taxon>Athelia</taxon>
    </lineage>
</organism>
<dbReference type="GO" id="GO:0017183">
    <property type="term" value="P:protein histidyl modification to diphthamide"/>
    <property type="evidence" value="ECO:0007669"/>
    <property type="project" value="UniProtKB-UniPathway"/>
</dbReference>
<dbReference type="Gene3D" id="1.10.287.110">
    <property type="entry name" value="DnaJ domain"/>
    <property type="match status" value="1"/>
</dbReference>
<reference evidence="9 10" key="1">
    <citation type="journal article" date="2016" name="Mol. Biol. Evol.">
        <title>Comparative Genomics of Early-Diverging Mushroom-Forming Fungi Provides Insights into the Origins of Lignocellulose Decay Capabilities.</title>
        <authorList>
            <person name="Nagy L.G."/>
            <person name="Riley R."/>
            <person name="Tritt A."/>
            <person name="Adam C."/>
            <person name="Daum C."/>
            <person name="Floudas D."/>
            <person name="Sun H."/>
            <person name="Yadav J.S."/>
            <person name="Pangilinan J."/>
            <person name="Larsson K.H."/>
            <person name="Matsuura K."/>
            <person name="Barry K."/>
            <person name="Labutti K."/>
            <person name="Kuo R."/>
            <person name="Ohm R.A."/>
            <person name="Bhattacharya S.S."/>
            <person name="Shirouzu T."/>
            <person name="Yoshinaga Y."/>
            <person name="Martin F.M."/>
            <person name="Grigoriev I.V."/>
            <person name="Hibbett D.S."/>
        </authorList>
    </citation>
    <scope>NUCLEOTIDE SEQUENCE [LARGE SCALE GENOMIC DNA]</scope>
    <source>
        <strain evidence="9 10">CBS 109695</strain>
    </source>
</reference>
<sequence>YYSLLAVSRNSSPAQIKTAYHRALLIFHPDKHKSTSTSVDVTSIKEAYATLADPYARSTYDLKLQERPGSKGPRPAQVVSLEDFEEDTAGTAWRHNCRCGGFYEIIEEDLERGKHIVGCGSCSEVVWVGYELVQEVGADGS</sequence>
<dbReference type="PANTHER" id="PTHR45255:SF1">
    <property type="entry name" value="DNAJ HOMOLOG SUBFAMILY C MEMBER 24"/>
    <property type="match status" value="1"/>
</dbReference>
<dbReference type="EMBL" id="KV417501">
    <property type="protein sequence ID" value="KZP28872.1"/>
    <property type="molecule type" value="Genomic_DNA"/>
</dbReference>
<gene>
    <name evidence="9" type="ORF">FIBSPDRAFT_728238</name>
</gene>
<accession>A0A166S0F8</accession>
<dbReference type="Pfam" id="PF00226">
    <property type="entry name" value="DnaJ"/>
    <property type="match status" value="1"/>
</dbReference>
<dbReference type="InterPro" id="IPR036869">
    <property type="entry name" value="J_dom_sf"/>
</dbReference>
<dbReference type="GO" id="GO:0001671">
    <property type="term" value="F:ATPase activator activity"/>
    <property type="evidence" value="ECO:0007669"/>
    <property type="project" value="TreeGrafter"/>
</dbReference>
<dbReference type="PANTHER" id="PTHR45255">
    <property type="entry name" value="DNAJ HOMOLOG SUBFAMILY C MEMBER 24"/>
    <property type="match status" value="1"/>
</dbReference>
<feature type="domain" description="J" evidence="7">
    <location>
        <begin position="1"/>
        <end position="64"/>
    </location>
</feature>
<name>A0A166S0F8_9AGAM</name>
<dbReference type="Proteomes" id="UP000076532">
    <property type="component" value="Unassembled WGS sequence"/>
</dbReference>
<evidence type="ECO:0000256" key="6">
    <source>
        <dbReference type="ARBA" id="ARBA00023004"/>
    </source>
</evidence>
<feature type="non-terminal residue" evidence="9">
    <location>
        <position position="1"/>
    </location>
</feature>
<keyword evidence="5" id="KW-0862">Zinc</keyword>
<evidence type="ECO:0000256" key="3">
    <source>
        <dbReference type="ARBA" id="ARBA00021797"/>
    </source>
</evidence>
<evidence type="ECO:0000256" key="4">
    <source>
        <dbReference type="ARBA" id="ARBA00022723"/>
    </source>
</evidence>
<evidence type="ECO:0000256" key="2">
    <source>
        <dbReference type="ARBA" id="ARBA00006169"/>
    </source>
</evidence>
<keyword evidence="4" id="KW-0479">Metal-binding</keyword>
<dbReference type="Gene3D" id="3.10.660.10">
    <property type="entry name" value="DPH Zinc finger"/>
    <property type="match status" value="1"/>
</dbReference>
<dbReference type="OrthoDB" id="445556at2759"/>
<protein>
    <recommendedName>
        <fullName evidence="3">Diphthamide biosynthesis protein 4</fullName>
    </recommendedName>
</protein>
<feature type="domain" description="DPH-type MB" evidence="8">
    <location>
        <begin position="75"/>
        <end position="131"/>
    </location>
</feature>
<dbReference type="AlphaFoldDB" id="A0A166S0F8"/>
<dbReference type="CDD" id="cd06257">
    <property type="entry name" value="DnaJ"/>
    <property type="match status" value="1"/>
</dbReference>
<keyword evidence="10" id="KW-1185">Reference proteome</keyword>
<proteinExistence type="inferred from homology"/>
<evidence type="ECO:0000313" key="10">
    <source>
        <dbReference type="Proteomes" id="UP000076532"/>
    </source>
</evidence>
<dbReference type="STRING" id="436010.A0A166S0F8"/>
<dbReference type="InterPro" id="IPR001623">
    <property type="entry name" value="DnaJ_domain"/>
</dbReference>
<comment type="function">
    <text evidence="1">Required for the first step of diphthamide biosynthesis, the transfer of 3-amino-3-carboxypropyl from S-adenosyl-L-methionine to a histidine residue. Diphthamide is a post-translational modification of histidine which occurs in elongation factor 2.</text>
</comment>
<keyword evidence="6" id="KW-0408">Iron</keyword>
<evidence type="ECO:0000256" key="5">
    <source>
        <dbReference type="ARBA" id="ARBA00022833"/>
    </source>
</evidence>
<dbReference type="SMART" id="SM00271">
    <property type="entry name" value="DnaJ"/>
    <property type="match status" value="1"/>
</dbReference>
<dbReference type="SUPFAM" id="SSF144217">
    <property type="entry name" value="CSL zinc finger"/>
    <property type="match status" value="1"/>
</dbReference>
<dbReference type="InterPro" id="IPR007872">
    <property type="entry name" value="DPH_MB_dom"/>
</dbReference>
<evidence type="ECO:0000259" key="8">
    <source>
        <dbReference type="PROSITE" id="PS51074"/>
    </source>
</evidence>
<dbReference type="PRINTS" id="PR00625">
    <property type="entry name" value="JDOMAIN"/>
</dbReference>
<dbReference type="UniPathway" id="UPA00559"/>
<dbReference type="PROSITE" id="PS50076">
    <property type="entry name" value="DNAJ_2"/>
    <property type="match status" value="1"/>
</dbReference>
<dbReference type="PROSITE" id="PS51074">
    <property type="entry name" value="DPH_MB"/>
    <property type="match status" value="1"/>
</dbReference>
<evidence type="ECO:0000259" key="7">
    <source>
        <dbReference type="PROSITE" id="PS50076"/>
    </source>
</evidence>
<comment type="similarity">
    <text evidence="2">Belongs to the DPH4 family.</text>
</comment>
<dbReference type="GO" id="GO:0008198">
    <property type="term" value="F:ferrous iron binding"/>
    <property type="evidence" value="ECO:0007669"/>
    <property type="project" value="TreeGrafter"/>
</dbReference>
<dbReference type="Pfam" id="PF05207">
    <property type="entry name" value="Zn_ribbon_CSL"/>
    <property type="match status" value="1"/>
</dbReference>
<evidence type="ECO:0000313" key="9">
    <source>
        <dbReference type="EMBL" id="KZP28872.1"/>
    </source>
</evidence>
<dbReference type="SUPFAM" id="SSF46565">
    <property type="entry name" value="Chaperone J-domain"/>
    <property type="match status" value="1"/>
</dbReference>